<evidence type="ECO:0000313" key="9">
    <source>
        <dbReference type="Proteomes" id="UP001254165"/>
    </source>
</evidence>
<dbReference type="SUPFAM" id="SSF55729">
    <property type="entry name" value="Acyl-CoA N-acyltransferases (Nat)"/>
    <property type="match status" value="1"/>
</dbReference>
<proteinExistence type="predicted"/>
<evidence type="ECO:0000256" key="6">
    <source>
        <dbReference type="SAM" id="Phobius"/>
    </source>
</evidence>
<comment type="subcellular location">
    <subcellularLocation>
        <location evidence="1">Cell membrane</location>
        <topology evidence="1">Multi-pass membrane protein</topology>
    </subcellularLocation>
</comment>
<evidence type="ECO:0000256" key="5">
    <source>
        <dbReference type="ARBA" id="ARBA00023136"/>
    </source>
</evidence>
<keyword evidence="4 6" id="KW-1133">Transmembrane helix</keyword>
<dbReference type="PANTHER" id="PTHR34697:SF2">
    <property type="entry name" value="PHOSPHATIDYLGLYCEROL LYSYLTRANSFERASE"/>
    <property type="match status" value="1"/>
</dbReference>
<keyword evidence="3 6" id="KW-0812">Transmembrane</keyword>
<dbReference type="EMBL" id="JAUHMF010000002">
    <property type="protein sequence ID" value="MDT8898507.1"/>
    <property type="molecule type" value="Genomic_DNA"/>
</dbReference>
<sequence>MPQSHSPASRWVNRIEVGVEQWGVSFIALLVALMGVVNVLSALSPALHARLRVLDRFMVLEVRTGSRLAVTLAGFALLLLSRSLWRHKYAAWVLTLGVLILSALGHLLKGLDYEEAGLAAVLALLLWLLRHRFHARSDPPSVRQGIQVLLSAFLFTLVYGTLGFYLLDRHFHTQFDLPTALVQTVRMFVQFTPPGPGPVTHFGRYFLDSIYVVAVTTFGYSLWMLLRPVVLRAPATPAERARAADIVATQGRTPLARLALLNDKAYFFTPGGSVVAFSLQGRVALALGDPIGPPADLADAIRAFQAFCAHNDWLAAFYQTLPETLEAYTAAGFNALKIGQEALVDLATFSLEGRANKEFRNVKNRFSRLGHTAVFHPPPLDHALLEALRAVSDEWLSTRGMAELRFSLGWFDDDYLRQSPVMVIRTAEGRISAFASLIPGLPPQGVSVDLMRHRRRTESGTMDFLFVSLLEWAKGMGYAVFDLGLSALAGVGEHSDDPVIERALRSLYRNLARFYNYQGLHAFKAKFRPRWEPRYLIYPQPLDLPAVALAVVRAHVGTWRALLPAWRHPPKADIIPTIEERPS</sequence>
<dbReference type="InterPro" id="IPR051211">
    <property type="entry name" value="PG_lysyltransferase"/>
</dbReference>
<evidence type="ECO:0000313" key="8">
    <source>
        <dbReference type="EMBL" id="MDT8898507.1"/>
    </source>
</evidence>
<dbReference type="PANTHER" id="PTHR34697">
    <property type="entry name" value="PHOSPHATIDYLGLYCEROL LYSYLTRANSFERASE"/>
    <property type="match status" value="1"/>
</dbReference>
<evidence type="ECO:0000256" key="2">
    <source>
        <dbReference type="ARBA" id="ARBA00022475"/>
    </source>
</evidence>
<evidence type="ECO:0000259" key="7">
    <source>
        <dbReference type="Pfam" id="PF09924"/>
    </source>
</evidence>
<dbReference type="RefSeq" id="WP_315625168.1">
    <property type="nucleotide sequence ID" value="NZ_JAUHMF010000002.1"/>
</dbReference>
<dbReference type="InterPro" id="IPR024320">
    <property type="entry name" value="LPG_synthase_C"/>
</dbReference>
<keyword evidence="2" id="KW-1003">Cell membrane</keyword>
<comment type="caution">
    <text evidence="8">The sequence shown here is derived from an EMBL/GenBank/DDBJ whole genome shotgun (WGS) entry which is preliminary data.</text>
</comment>
<evidence type="ECO:0000256" key="4">
    <source>
        <dbReference type="ARBA" id="ARBA00022989"/>
    </source>
</evidence>
<evidence type="ECO:0000256" key="1">
    <source>
        <dbReference type="ARBA" id="ARBA00004651"/>
    </source>
</evidence>
<feature type="transmembrane region" description="Helical" evidence="6">
    <location>
        <begin position="91"/>
        <end position="108"/>
    </location>
</feature>
<accession>A0ABU3NNT4</accession>
<keyword evidence="5 6" id="KW-0472">Membrane</keyword>
<feature type="transmembrane region" description="Helical" evidence="6">
    <location>
        <begin position="68"/>
        <end position="85"/>
    </location>
</feature>
<evidence type="ECO:0000256" key="3">
    <source>
        <dbReference type="ARBA" id="ARBA00022692"/>
    </source>
</evidence>
<reference evidence="8 9" key="1">
    <citation type="submission" date="2023-07" db="EMBL/GenBank/DDBJ databases">
        <title>Novel species of Thermanaerothrix with wide hydrolytic capabilities.</title>
        <authorList>
            <person name="Zayulina K.S."/>
            <person name="Podosokorskaya O.A."/>
            <person name="Elcheninov A.G."/>
        </authorList>
    </citation>
    <scope>NUCLEOTIDE SEQUENCE [LARGE SCALE GENOMIC DNA]</scope>
    <source>
        <strain evidence="8 9">4228-RoL</strain>
    </source>
</reference>
<feature type="transmembrane region" description="Helical" evidence="6">
    <location>
        <begin position="205"/>
        <end position="226"/>
    </location>
</feature>
<feature type="transmembrane region" description="Helical" evidence="6">
    <location>
        <begin position="115"/>
        <end position="133"/>
    </location>
</feature>
<dbReference type="InterPro" id="IPR016181">
    <property type="entry name" value="Acyl_CoA_acyltransferase"/>
</dbReference>
<organism evidence="8 9">
    <name type="scientific">Thermanaerothrix solaris</name>
    <dbReference type="NCBI Taxonomy" id="3058434"/>
    <lineage>
        <taxon>Bacteria</taxon>
        <taxon>Bacillati</taxon>
        <taxon>Chloroflexota</taxon>
        <taxon>Anaerolineae</taxon>
        <taxon>Anaerolineales</taxon>
        <taxon>Anaerolineaceae</taxon>
        <taxon>Thermanaerothrix</taxon>
    </lineage>
</organism>
<feature type="transmembrane region" description="Helical" evidence="6">
    <location>
        <begin position="22"/>
        <end position="47"/>
    </location>
</feature>
<dbReference type="Proteomes" id="UP001254165">
    <property type="component" value="Unassembled WGS sequence"/>
</dbReference>
<feature type="domain" description="Phosphatidylglycerol lysyltransferase C-terminal" evidence="7">
    <location>
        <begin position="247"/>
        <end position="538"/>
    </location>
</feature>
<keyword evidence="9" id="KW-1185">Reference proteome</keyword>
<dbReference type="Pfam" id="PF09924">
    <property type="entry name" value="LPG_synthase_C"/>
    <property type="match status" value="1"/>
</dbReference>
<name>A0ABU3NNT4_9CHLR</name>
<feature type="transmembrane region" description="Helical" evidence="6">
    <location>
        <begin position="145"/>
        <end position="167"/>
    </location>
</feature>
<protein>
    <submittedName>
        <fullName evidence="8">Phosphatidylglycerol lysyltransferase domain-containing protein</fullName>
    </submittedName>
</protein>
<gene>
    <name evidence="8" type="ORF">QYE77_09520</name>
</gene>